<evidence type="ECO:0000313" key="3">
    <source>
        <dbReference type="EMBL" id="KAL3658888.1"/>
    </source>
</evidence>
<dbReference type="EMBL" id="JBIMZQ010000050">
    <property type="protein sequence ID" value="KAL3658888.1"/>
    <property type="molecule type" value="Genomic_DNA"/>
</dbReference>
<name>A0ABD3EWI1_9STRA</name>
<evidence type="ECO:0000256" key="2">
    <source>
        <dbReference type="SAM" id="MobiDB-lite"/>
    </source>
</evidence>
<evidence type="ECO:0008006" key="5">
    <source>
        <dbReference type="Google" id="ProtNLM"/>
    </source>
</evidence>
<feature type="coiled-coil region" evidence="1">
    <location>
        <begin position="64"/>
        <end position="98"/>
    </location>
</feature>
<proteinExistence type="predicted"/>
<comment type="caution">
    <text evidence="3">The sequence shown here is derived from an EMBL/GenBank/DDBJ whole genome shotgun (WGS) entry which is preliminary data.</text>
</comment>
<feature type="compositionally biased region" description="Low complexity" evidence="2">
    <location>
        <begin position="1"/>
        <end position="39"/>
    </location>
</feature>
<dbReference type="Proteomes" id="UP001632037">
    <property type="component" value="Unassembled WGS sequence"/>
</dbReference>
<keyword evidence="4" id="KW-1185">Reference proteome</keyword>
<evidence type="ECO:0000313" key="4">
    <source>
        <dbReference type="Proteomes" id="UP001632037"/>
    </source>
</evidence>
<keyword evidence="1" id="KW-0175">Coiled coil</keyword>
<gene>
    <name evidence="3" type="ORF">V7S43_016031</name>
</gene>
<feature type="compositionally biased region" description="Basic residues" evidence="2">
    <location>
        <begin position="43"/>
        <end position="60"/>
    </location>
</feature>
<reference evidence="3 4" key="1">
    <citation type="submission" date="2024-09" db="EMBL/GenBank/DDBJ databases">
        <title>Genome sequencing and assembly of Phytophthora oleae, isolate VK10A, causative agent of rot of olive drupes.</title>
        <authorList>
            <person name="Conti Taguali S."/>
            <person name="Riolo M."/>
            <person name="La Spada F."/>
            <person name="Cacciola S.O."/>
            <person name="Dionisio G."/>
        </authorList>
    </citation>
    <scope>NUCLEOTIDE SEQUENCE [LARGE SCALE GENOMIC DNA]</scope>
    <source>
        <strain evidence="3 4">VK10A</strain>
    </source>
</reference>
<feature type="region of interest" description="Disordered" evidence="2">
    <location>
        <begin position="1"/>
        <end position="60"/>
    </location>
</feature>
<accession>A0ABD3EWI1</accession>
<sequence>MTSSAPAAATSSTPVLPTSVNPTPAASSGSGSSDDVAPVAARPTKKRTLKKRELKPKKPKIRTYIRRRTEIEELTDEMKKLEKQMEYYEHRNAVLKQRNALTEKEVLNKTMRNALHSQRLSFASTLSMVTQFFRNTATKPFDLPARLSSDPFERQAALLRMKHDRLQVGHQFMLQRCHRLSTTEFCDRKKFEATNGDLVSQHFEILPLPGARSVKAIIDALQFFVYNIEISISEAVGDINVRENDDAKPGSPVAQHRLVATVGGMIQTDTNNVAFADYRPAGPPGSAEEELGLMICDAVDEDELYPYRPDTRVRQDMTKITQVTWHQQESGEPIIVMTRWWCMRIRKSDIYMPPFVVERIRTGVEMVAAAMFATARRAGMLDV</sequence>
<organism evidence="3 4">
    <name type="scientific">Phytophthora oleae</name>
    <dbReference type="NCBI Taxonomy" id="2107226"/>
    <lineage>
        <taxon>Eukaryota</taxon>
        <taxon>Sar</taxon>
        <taxon>Stramenopiles</taxon>
        <taxon>Oomycota</taxon>
        <taxon>Peronosporomycetes</taxon>
        <taxon>Peronosporales</taxon>
        <taxon>Peronosporaceae</taxon>
        <taxon>Phytophthora</taxon>
    </lineage>
</organism>
<protein>
    <recommendedName>
        <fullName evidence="5">BZIP domain-containing protein</fullName>
    </recommendedName>
</protein>
<evidence type="ECO:0000256" key="1">
    <source>
        <dbReference type="SAM" id="Coils"/>
    </source>
</evidence>
<dbReference type="AlphaFoldDB" id="A0ABD3EWI1"/>